<dbReference type="AlphaFoldDB" id="A0A1C6V5P7"/>
<reference evidence="2 3" key="1">
    <citation type="submission" date="2016-06" db="EMBL/GenBank/DDBJ databases">
        <authorList>
            <person name="Kjaerup R.B."/>
            <person name="Dalgaard T.S."/>
            <person name="Juul-Madsen H.R."/>
        </authorList>
    </citation>
    <scope>NUCLEOTIDE SEQUENCE [LARGE SCALE GENOMIC DNA]</scope>
    <source>
        <strain evidence="2 3">DSM 45577</strain>
    </source>
</reference>
<sequence length="160" mass="16749">MAREARPRPRPPVRLAATVVAGVFVLVGVLGFVPGITTGYAELTFSGHTSGARLLGIFQVSVLHNLVHLVFGLVGLVLARSVAGARGYLAVGGAVYLALWIYGLVVEHGNADRTVNVLPVNGADNWLHLLLGFGMLVLGLLLSPRAGASAGRLDQPIDRP</sequence>
<dbReference type="RefSeq" id="WP_091442495.1">
    <property type="nucleotide sequence ID" value="NZ_BMMJ01000008.1"/>
</dbReference>
<dbReference type="OrthoDB" id="572373at2"/>
<feature type="transmembrane region" description="Helical" evidence="1">
    <location>
        <begin position="12"/>
        <end position="36"/>
    </location>
</feature>
<evidence type="ECO:0000256" key="1">
    <source>
        <dbReference type="SAM" id="Phobius"/>
    </source>
</evidence>
<protein>
    <recommendedName>
        <fullName evidence="4">DUF4383 domain-containing protein</fullName>
    </recommendedName>
</protein>
<accession>A0A1C6V5P7</accession>
<feature type="transmembrane region" description="Helical" evidence="1">
    <location>
        <begin position="56"/>
        <end position="79"/>
    </location>
</feature>
<proteinExistence type="predicted"/>
<dbReference type="EMBL" id="FMIA01000002">
    <property type="protein sequence ID" value="SCL61374.1"/>
    <property type="molecule type" value="Genomic_DNA"/>
</dbReference>
<gene>
    <name evidence="2" type="ORF">GA0070617_4646</name>
</gene>
<feature type="transmembrane region" description="Helical" evidence="1">
    <location>
        <begin position="126"/>
        <end position="143"/>
    </location>
</feature>
<evidence type="ECO:0000313" key="2">
    <source>
        <dbReference type="EMBL" id="SCL61374.1"/>
    </source>
</evidence>
<dbReference type="Proteomes" id="UP000198937">
    <property type="component" value="Unassembled WGS sequence"/>
</dbReference>
<organism evidence="2 3">
    <name type="scientific">Micromonospora yangpuensis</name>
    <dbReference type="NCBI Taxonomy" id="683228"/>
    <lineage>
        <taxon>Bacteria</taxon>
        <taxon>Bacillati</taxon>
        <taxon>Actinomycetota</taxon>
        <taxon>Actinomycetes</taxon>
        <taxon>Micromonosporales</taxon>
        <taxon>Micromonosporaceae</taxon>
        <taxon>Micromonospora</taxon>
    </lineage>
</organism>
<keyword evidence="1" id="KW-0472">Membrane</keyword>
<feature type="transmembrane region" description="Helical" evidence="1">
    <location>
        <begin position="88"/>
        <end position="106"/>
    </location>
</feature>
<evidence type="ECO:0008006" key="4">
    <source>
        <dbReference type="Google" id="ProtNLM"/>
    </source>
</evidence>
<evidence type="ECO:0000313" key="3">
    <source>
        <dbReference type="Proteomes" id="UP000198937"/>
    </source>
</evidence>
<keyword evidence="3" id="KW-1185">Reference proteome</keyword>
<keyword evidence="1" id="KW-1133">Transmembrane helix</keyword>
<keyword evidence="1" id="KW-0812">Transmembrane</keyword>
<dbReference type="Pfam" id="PF14325">
    <property type="entry name" value="DUF4383"/>
    <property type="match status" value="1"/>
</dbReference>
<name>A0A1C6V5P7_9ACTN</name>